<evidence type="ECO:0000313" key="2">
    <source>
        <dbReference type="Proteomes" id="UP000018721"/>
    </source>
</evidence>
<dbReference type="HOGENOM" id="CLU_1513482_0_0_1"/>
<dbReference type="GO" id="GO:0016020">
    <property type="term" value="C:membrane"/>
    <property type="evidence" value="ECO:0007669"/>
    <property type="project" value="InterPro"/>
</dbReference>
<dbReference type="AlphaFoldDB" id="V9DTV0"/>
<name>V9DTV0_PHYNI</name>
<evidence type="ECO:0000313" key="1">
    <source>
        <dbReference type="EMBL" id="ETI29763.1"/>
    </source>
</evidence>
<dbReference type="eggNOG" id="KOG1623">
    <property type="taxonomic scope" value="Eukaryota"/>
</dbReference>
<keyword evidence="2" id="KW-1185">Reference proteome</keyword>
<sequence length="178" mass="19758">MTHLNFCSVLAASPSRQQTASSFDRLHYGHLGDFADVSTGVADIFLRLSLVPDMYNVHRNKNIEEVAELPLITMVVNCHLWMTYGYATDSLFPLLGSQLVRSLVYYTTLYTTGGVPRKSANAYASFTRSPLQSGVSSRSMSCLASLACSVRPSQRLERLSDTLDVRSVSRCSRLHSLR</sequence>
<dbReference type="InterPro" id="IPR004316">
    <property type="entry name" value="SWEET_rpt"/>
</dbReference>
<comment type="caution">
    <text evidence="1">The sequence shown here is derived from an EMBL/GenBank/DDBJ whole genome shotgun (WGS) entry which is preliminary data.</text>
</comment>
<organism evidence="1 2">
    <name type="scientific">Phytophthora nicotianae P1569</name>
    <dbReference type="NCBI Taxonomy" id="1317065"/>
    <lineage>
        <taxon>Eukaryota</taxon>
        <taxon>Sar</taxon>
        <taxon>Stramenopiles</taxon>
        <taxon>Oomycota</taxon>
        <taxon>Peronosporomycetes</taxon>
        <taxon>Peronosporales</taxon>
        <taxon>Peronosporaceae</taxon>
        <taxon>Phytophthora</taxon>
    </lineage>
</organism>
<protein>
    <submittedName>
        <fullName evidence="1">Uncharacterized protein</fullName>
    </submittedName>
</protein>
<dbReference type="FunFam" id="1.20.1280.290:FF:000007">
    <property type="entry name" value="Bidirectional sugar transporter SWEET7"/>
    <property type="match status" value="1"/>
</dbReference>
<gene>
    <name evidence="1" type="ORF">F443_23120</name>
</gene>
<dbReference type="Proteomes" id="UP000018721">
    <property type="component" value="Unassembled WGS sequence"/>
</dbReference>
<accession>V9DTV0</accession>
<proteinExistence type="predicted"/>
<dbReference type="Pfam" id="PF03083">
    <property type="entry name" value="MtN3_slv"/>
    <property type="match status" value="1"/>
</dbReference>
<reference evidence="1 2" key="1">
    <citation type="submission" date="2013-11" db="EMBL/GenBank/DDBJ databases">
        <title>The Genome Sequence of Phytophthora parasitica P1569.</title>
        <authorList>
            <consortium name="The Broad Institute Genomics Platform"/>
            <person name="Russ C."/>
            <person name="Tyler B."/>
            <person name="Panabieres F."/>
            <person name="Shan W."/>
            <person name="Tripathy S."/>
            <person name="Grunwald N."/>
            <person name="Machado M."/>
            <person name="Johnson C.S."/>
            <person name="Arredondo F."/>
            <person name="Hong C."/>
            <person name="Coffey M."/>
            <person name="Young S.K."/>
            <person name="Zeng Q."/>
            <person name="Gargeya S."/>
            <person name="Fitzgerald M."/>
            <person name="Abouelleil A."/>
            <person name="Alvarado L."/>
            <person name="Chapman S.B."/>
            <person name="Gainer-Dewar J."/>
            <person name="Goldberg J."/>
            <person name="Griggs A."/>
            <person name="Gujja S."/>
            <person name="Hansen M."/>
            <person name="Howarth C."/>
            <person name="Imamovic A."/>
            <person name="Ireland A."/>
            <person name="Larimer J."/>
            <person name="McCowan C."/>
            <person name="Murphy C."/>
            <person name="Pearson M."/>
            <person name="Poon T.W."/>
            <person name="Priest M."/>
            <person name="Roberts A."/>
            <person name="Saif S."/>
            <person name="Shea T."/>
            <person name="Sykes S."/>
            <person name="Wortman J."/>
            <person name="Nusbaum C."/>
            <person name="Birren B."/>
        </authorList>
    </citation>
    <scope>NUCLEOTIDE SEQUENCE [LARGE SCALE GENOMIC DNA]</scope>
    <source>
        <strain evidence="1 2">P1569</strain>
    </source>
</reference>
<dbReference type="EMBL" id="ANIZ01004852">
    <property type="protein sequence ID" value="ETI29763.1"/>
    <property type="molecule type" value="Genomic_DNA"/>
</dbReference>
<dbReference type="Gene3D" id="1.20.1280.290">
    <property type="match status" value="1"/>
</dbReference>